<evidence type="ECO:0000313" key="10">
    <source>
        <dbReference type="EMBL" id="CAH1452546.1"/>
    </source>
</evidence>
<dbReference type="GO" id="GO:0016020">
    <property type="term" value="C:membrane"/>
    <property type="evidence" value="ECO:0007669"/>
    <property type="project" value="UniProtKB-SubCell"/>
</dbReference>
<organism evidence="10 11">
    <name type="scientific">Lactuca virosa</name>
    <dbReference type="NCBI Taxonomy" id="75947"/>
    <lineage>
        <taxon>Eukaryota</taxon>
        <taxon>Viridiplantae</taxon>
        <taxon>Streptophyta</taxon>
        <taxon>Embryophyta</taxon>
        <taxon>Tracheophyta</taxon>
        <taxon>Spermatophyta</taxon>
        <taxon>Magnoliopsida</taxon>
        <taxon>eudicotyledons</taxon>
        <taxon>Gunneridae</taxon>
        <taxon>Pentapetalae</taxon>
        <taxon>asterids</taxon>
        <taxon>campanulids</taxon>
        <taxon>Asterales</taxon>
        <taxon>Asteraceae</taxon>
        <taxon>Cichorioideae</taxon>
        <taxon>Cichorieae</taxon>
        <taxon>Lactucinae</taxon>
        <taxon>Lactuca</taxon>
    </lineage>
</organism>
<evidence type="ECO:0000256" key="9">
    <source>
        <dbReference type="SAM" id="Phobius"/>
    </source>
</evidence>
<dbReference type="SUPFAM" id="SSF52047">
    <property type="entry name" value="RNI-like"/>
    <property type="match status" value="1"/>
</dbReference>
<comment type="caution">
    <text evidence="10">The sequence shown here is derived from an EMBL/GenBank/DDBJ whole genome shotgun (WGS) entry which is preliminary data.</text>
</comment>
<evidence type="ECO:0008006" key="12">
    <source>
        <dbReference type="Google" id="ProtNLM"/>
    </source>
</evidence>
<dbReference type="PANTHER" id="PTHR48063">
    <property type="entry name" value="LRR RECEPTOR-LIKE KINASE"/>
    <property type="match status" value="1"/>
</dbReference>
<reference evidence="10 11" key="1">
    <citation type="submission" date="2022-01" db="EMBL/GenBank/DDBJ databases">
        <authorList>
            <person name="Xiong W."/>
            <person name="Schranz E."/>
        </authorList>
    </citation>
    <scope>NUCLEOTIDE SEQUENCE [LARGE SCALE GENOMIC DNA]</scope>
</reference>
<accession>A0AAU9PQ80</accession>
<name>A0AAU9PQ80_9ASTR</name>
<dbReference type="Pfam" id="PF00560">
    <property type="entry name" value="LRR_1"/>
    <property type="match status" value="4"/>
</dbReference>
<dbReference type="InterPro" id="IPR001611">
    <property type="entry name" value="Leu-rich_rpt"/>
</dbReference>
<keyword evidence="8" id="KW-0325">Glycoprotein</keyword>
<dbReference type="Gene3D" id="3.80.10.10">
    <property type="entry name" value="Ribonuclease Inhibitor"/>
    <property type="match status" value="2"/>
</dbReference>
<keyword evidence="2" id="KW-0433">Leucine-rich repeat</keyword>
<feature type="transmembrane region" description="Helical" evidence="9">
    <location>
        <begin position="370"/>
        <end position="393"/>
    </location>
</feature>
<evidence type="ECO:0000256" key="6">
    <source>
        <dbReference type="ARBA" id="ARBA00022989"/>
    </source>
</evidence>
<keyword evidence="7 9" id="KW-0472">Membrane</keyword>
<protein>
    <recommendedName>
        <fullName evidence="12">Leucine-rich repeat-containing N-terminal plant-type domain-containing protein</fullName>
    </recommendedName>
</protein>
<keyword evidence="4" id="KW-0732">Signal</keyword>
<keyword evidence="5" id="KW-0677">Repeat</keyword>
<comment type="subcellular location">
    <subcellularLocation>
        <location evidence="1">Membrane</location>
        <topology evidence="1">Single-pass type I membrane protein</topology>
    </subcellularLocation>
</comment>
<dbReference type="PANTHER" id="PTHR48063:SF103">
    <property type="entry name" value="LEUCINE-RICH RECEPTOR-LIKE KINASE FAMILY PROTEIN"/>
    <property type="match status" value="1"/>
</dbReference>
<evidence type="ECO:0000256" key="3">
    <source>
        <dbReference type="ARBA" id="ARBA00022692"/>
    </source>
</evidence>
<evidence type="ECO:0000256" key="7">
    <source>
        <dbReference type="ARBA" id="ARBA00023136"/>
    </source>
</evidence>
<evidence type="ECO:0000256" key="2">
    <source>
        <dbReference type="ARBA" id="ARBA00022614"/>
    </source>
</evidence>
<keyword evidence="11" id="KW-1185">Reference proteome</keyword>
<dbReference type="InterPro" id="IPR046956">
    <property type="entry name" value="RLP23-like"/>
</dbReference>
<keyword evidence="6 9" id="KW-1133">Transmembrane helix</keyword>
<evidence type="ECO:0000313" key="11">
    <source>
        <dbReference type="Proteomes" id="UP001157418"/>
    </source>
</evidence>
<dbReference type="EMBL" id="CAKMRJ010005745">
    <property type="protein sequence ID" value="CAH1452546.1"/>
    <property type="molecule type" value="Genomic_DNA"/>
</dbReference>
<proteinExistence type="predicted"/>
<keyword evidence="3 9" id="KW-0812">Transmembrane</keyword>
<dbReference type="InterPro" id="IPR032675">
    <property type="entry name" value="LRR_dom_sf"/>
</dbReference>
<evidence type="ECO:0000256" key="8">
    <source>
        <dbReference type="ARBA" id="ARBA00023180"/>
    </source>
</evidence>
<dbReference type="FunFam" id="3.80.10.10:FF:000383">
    <property type="entry name" value="Leucine-rich repeat receptor protein kinase EMS1"/>
    <property type="match status" value="1"/>
</dbReference>
<gene>
    <name evidence="10" type="ORF">LVIROSA_LOCUS37838</name>
</gene>
<sequence length="429" mass="47623">MLSLLDVSFNSLSGAISEKIGKSKLSIVFLSKNLLKEVPSTNHMSNLSYIQVIDLSSCNLGPRFPKWIQTLKNLTILNLFNTGISDTTPLEFWDMSPSQIAYMNLSSNDISGIVPDLSSNFANGSIIDLSSNNFCGPIPNVSSTMSVLNLSRNKFSGGISFICQIVGGLLSFLDLSHNSLTGQLPDCLWHFKDLRVLNLGHNNLFGRIPPSIGSLIELQVLYLYKNNFFGELPLSLKNCTSLISLNLGANKFSANVPVWIGENLSGLYVLILRSNKFFGTIPLQSCQLAKLQIMDLSINNFHGTIPSCLSNLTGMVQQGFSQDVQFHIPYFSETYVDHAMIEWQGDERSKVPLVIGESEGDGEDVDELHIWFYVGGGIGFVTGFWIACGGLLLNRRGRHAFFHFYDSFRDWVYVKVVVFISSLQKARQT</sequence>
<evidence type="ECO:0000256" key="5">
    <source>
        <dbReference type="ARBA" id="ARBA00022737"/>
    </source>
</evidence>
<evidence type="ECO:0000256" key="4">
    <source>
        <dbReference type="ARBA" id="ARBA00022729"/>
    </source>
</evidence>
<dbReference type="AlphaFoldDB" id="A0AAU9PQ80"/>
<dbReference type="Proteomes" id="UP001157418">
    <property type="component" value="Unassembled WGS sequence"/>
</dbReference>
<evidence type="ECO:0000256" key="1">
    <source>
        <dbReference type="ARBA" id="ARBA00004479"/>
    </source>
</evidence>